<dbReference type="STRING" id="1314783.A0A165NK87"/>
<dbReference type="EMBL" id="KV429080">
    <property type="protein sequence ID" value="KZT67069.1"/>
    <property type="molecule type" value="Genomic_DNA"/>
</dbReference>
<evidence type="ECO:0000313" key="3">
    <source>
        <dbReference type="EMBL" id="KZT67069.1"/>
    </source>
</evidence>
<sequence>MANKIIAARGGRPVGKNWIYKYKTCHAARVQTSWGSSYSTARANALNPTILNRHWDTIDSVYEEYDAQDYCRLIADETGLQKSQNGAIRVVGRRGVKRQHIQQSGDRVLTSVMATICADGTALPPFVIFKGEQFQIAWGEQNPGHALLGHSSSGYMDSELALAWLEWLDHETRTKANGKPRILHLDRHATHTTIGFDEYAATHGIVLVGYPPDATDRLQGLDVLHFARVKDIWPQKVREWDTTHHKSLVNSDMLQVIHEMWMDVFTLENNKKAFELTGLTRPVNRNAVPPRAIAPAEETSVRSAYPLPQAPQVREAAAVLAVLRGRQQQTINPDDPPRTPSPTASCTHTPHFLSPASRHIDPDLFTPRKRAKALAYHLDRSVTFHLPTGEVITADTPLQPPVIEQPPVIAAPDFVGTGRHHQVAIDKMTMEELQEEVQWRRNDTHRTDAIITGMESTVHMQNAQLVIQHDHAVGLQEQLHDKENEKHTSHTQKYFKKGGRRVYTDQEFLDAKRKDLEEAEGKDLEKLRRATVQSIRAKRKA</sequence>
<dbReference type="Pfam" id="PF03184">
    <property type="entry name" value="DDE_1"/>
    <property type="match status" value="1"/>
</dbReference>
<protein>
    <recommendedName>
        <fullName evidence="2">DDE-1 domain-containing protein</fullName>
    </recommendedName>
</protein>
<dbReference type="Proteomes" id="UP000076727">
    <property type="component" value="Unassembled WGS sequence"/>
</dbReference>
<dbReference type="PANTHER" id="PTHR19303:SF74">
    <property type="entry name" value="POGO TRANSPOSABLE ELEMENT WITH KRAB DOMAIN"/>
    <property type="match status" value="1"/>
</dbReference>
<reference evidence="3 4" key="1">
    <citation type="journal article" date="2016" name="Mol. Biol. Evol.">
        <title>Comparative Genomics of Early-Diverging Mushroom-Forming Fungi Provides Insights into the Origins of Lignocellulose Decay Capabilities.</title>
        <authorList>
            <person name="Nagy L.G."/>
            <person name="Riley R."/>
            <person name="Tritt A."/>
            <person name="Adam C."/>
            <person name="Daum C."/>
            <person name="Floudas D."/>
            <person name="Sun H."/>
            <person name="Yadav J.S."/>
            <person name="Pangilinan J."/>
            <person name="Larsson K.H."/>
            <person name="Matsuura K."/>
            <person name="Barry K."/>
            <person name="Labutti K."/>
            <person name="Kuo R."/>
            <person name="Ohm R.A."/>
            <person name="Bhattacharya S.S."/>
            <person name="Shirouzu T."/>
            <person name="Yoshinaga Y."/>
            <person name="Martin F.M."/>
            <person name="Grigoriev I.V."/>
            <person name="Hibbett D.S."/>
        </authorList>
    </citation>
    <scope>NUCLEOTIDE SEQUENCE [LARGE SCALE GENOMIC DNA]</scope>
    <source>
        <strain evidence="3 4">L-15889</strain>
    </source>
</reference>
<name>A0A165NK87_9APHY</name>
<dbReference type="AlphaFoldDB" id="A0A165NK87"/>
<accession>A0A165NK87</accession>
<dbReference type="InterPro" id="IPR050863">
    <property type="entry name" value="CenT-Element_Derived"/>
</dbReference>
<feature type="domain" description="DDE-1" evidence="2">
    <location>
        <begin position="107"/>
        <end position="257"/>
    </location>
</feature>
<dbReference type="GO" id="GO:0005634">
    <property type="term" value="C:nucleus"/>
    <property type="evidence" value="ECO:0007669"/>
    <property type="project" value="TreeGrafter"/>
</dbReference>
<gene>
    <name evidence="3" type="ORF">DAEQUDRAFT_673937</name>
</gene>
<dbReference type="OrthoDB" id="2800589at2759"/>
<feature type="region of interest" description="Disordered" evidence="1">
    <location>
        <begin position="328"/>
        <end position="361"/>
    </location>
</feature>
<proteinExistence type="predicted"/>
<evidence type="ECO:0000259" key="2">
    <source>
        <dbReference type="Pfam" id="PF03184"/>
    </source>
</evidence>
<evidence type="ECO:0000256" key="1">
    <source>
        <dbReference type="SAM" id="MobiDB-lite"/>
    </source>
</evidence>
<dbReference type="PANTHER" id="PTHR19303">
    <property type="entry name" value="TRANSPOSON"/>
    <property type="match status" value="1"/>
</dbReference>
<evidence type="ECO:0000313" key="4">
    <source>
        <dbReference type="Proteomes" id="UP000076727"/>
    </source>
</evidence>
<dbReference type="GO" id="GO:0003677">
    <property type="term" value="F:DNA binding"/>
    <property type="evidence" value="ECO:0007669"/>
    <property type="project" value="TreeGrafter"/>
</dbReference>
<dbReference type="InterPro" id="IPR004875">
    <property type="entry name" value="DDE_SF_endonuclease_dom"/>
</dbReference>
<organism evidence="3 4">
    <name type="scientific">Daedalea quercina L-15889</name>
    <dbReference type="NCBI Taxonomy" id="1314783"/>
    <lineage>
        <taxon>Eukaryota</taxon>
        <taxon>Fungi</taxon>
        <taxon>Dikarya</taxon>
        <taxon>Basidiomycota</taxon>
        <taxon>Agaricomycotina</taxon>
        <taxon>Agaricomycetes</taxon>
        <taxon>Polyporales</taxon>
        <taxon>Fomitopsis</taxon>
    </lineage>
</organism>
<keyword evidence="4" id="KW-1185">Reference proteome</keyword>